<dbReference type="Proteomes" id="UP001642484">
    <property type="component" value="Unassembled WGS sequence"/>
</dbReference>
<dbReference type="Pfam" id="PF01661">
    <property type="entry name" value="Macro"/>
    <property type="match status" value="1"/>
</dbReference>
<dbReference type="Gene3D" id="3.40.220.10">
    <property type="entry name" value="Leucine Aminopeptidase, subunit E, domain 1"/>
    <property type="match status" value="1"/>
</dbReference>
<dbReference type="PANTHER" id="PTHR11106:SF27">
    <property type="entry name" value="MACRO DOMAIN-CONTAINING PROTEIN"/>
    <property type="match status" value="1"/>
</dbReference>
<dbReference type="PROSITE" id="PS51154">
    <property type="entry name" value="MACRO"/>
    <property type="match status" value="1"/>
</dbReference>
<reference evidence="2 3" key="1">
    <citation type="submission" date="2024-02" db="EMBL/GenBank/DDBJ databases">
        <authorList>
            <person name="Chen Y."/>
            <person name="Shah S."/>
            <person name="Dougan E. K."/>
            <person name="Thang M."/>
            <person name="Chan C."/>
        </authorList>
    </citation>
    <scope>NUCLEOTIDE SEQUENCE [LARGE SCALE GENOMIC DNA]</scope>
</reference>
<evidence type="ECO:0000313" key="2">
    <source>
        <dbReference type="EMBL" id="CAK9115641.1"/>
    </source>
</evidence>
<evidence type="ECO:0000313" key="3">
    <source>
        <dbReference type="Proteomes" id="UP001642484"/>
    </source>
</evidence>
<feature type="domain" description="Macro" evidence="1">
    <location>
        <begin position="1"/>
        <end position="167"/>
    </location>
</feature>
<dbReference type="SUPFAM" id="SSF52949">
    <property type="entry name" value="Macro domain-like"/>
    <property type="match status" value="1"/>
</dbReference>
<comment type="caution">
    <text evidence="2">The sequence shown here is derived from an EMBL/GenBank/DDBJ whole genome shotgun (WGS) entry which is preliminary data.</text>
</comment>
<proteinExistence type="predicted"/>
<dbReference type="PANTHER" id="PTHR11106">
    <property type="entry name" value="GANGLIOSIDE INDUCED DIFFERENTIATION ASSOCIATED PROTEIN 2-RELATED"/>
    <property type="match status" value="1"/>
</dbReference>
<dbReference type="InterPro" id="IPR043472">
    <property type="entry name" value="Macro_dom-like"/>
</dbReference>
<accession>A0ABP0STC5</accession>
<keyword evidence="3" id="KW-1185">Reference proteome</keyword>
<evidence type="ECO:0000259" key="1">
    <source>
        <dbReference type="PROSITE" id="PS51154"/>
    </source>
</evidence>
<name>A0ABP0STC5_9DINO</name>
<dbReference type="InterPro" id="IPR002589">
    <property type="entry name" value="Macro_dom"/>
</dbReference>
<gene>
    <name evidence="2" type="ORF">CCMP2556_LOCUS53427</name>
</gene>
<organism evidence="2 3">
    <name type="scientific">Durusdinium trenchii</name>
    <dbReference type="NCBI Taxonomy" id="1381693"/>
    <lineage>
        <taxon>Eukaryota</taxon>
        <taxon>Sar</taxon>
        <taxon>Alveolata</taxon>
        <taxon>Dinophyceae</taxon>
        <taxon>Suessiales</taxon>
        <taxon>Symbiodiniaceae</taxon>
        <taxon>Durusdinium</taxon>
    </lineage>
</organism>
<protein>
    <recommendedName>
        <fullName evidence="1">Macro domain-containing protein</fullName>
    </recommendedName>
</protein>
<sequence>MEAGSSMFYPMQVVDGRVHALGGSTLREACERLPEVSPGVKCPIGEAVITDATEGLKDFFEHIVHAAPPMYTSTDWEHKLSRCWKAALEKAWSLGLGTSLKVASPLLGAGACGAPVEEAAQVAARAFVKWAATPVGGAWGTREEAIAATVEAEVVRALTLKSLSEKVLLQQGKVKLRCCLQCAVEKIYIYIVFWKPMFLCMFEQKSSLRLIQLSSQAPSSHPTTFGVAALEDAVWPWAKTSMVHSKGE</sequence>
<dbReference type="EMBL" id="CAXAMN010028195">
    <property type="protein sequence ID" value="CAK9115641.1"/>
    <property type="molecule type" value="Genomic_DNA"/>
</dbReference>